<reference evidence="14" key="1">
    <citation type="journal article" date="2015" name="Nature">
        <title>Complex archaea that bridge the gap between prokaryotes and eukaryotes.</title>
        <authorList>
            <person name="Spang A."/>
            <person name="Saw J.H."/>
            <person name="Jorgensen S.L."/>
            <person name="Zaremba-Niedzwiedzka K."/>
            <person name="Martijn J."/>
            <person name="Lind A.E."/>
            <person name="van Eijk R."/>
            <person name="Schleper C."/>
            <person name="Guy L."/>
            <person name="Ettema T.J."/>
        </authorList>
    </citation>
    <scope>NUCLEOTIDE SEQUENCE</scope>
</reference>
<evidence type="ECO:0000256" key="4">
    <source>
        <dbReference type="ARBA" id="ARBA00022679"/>
    </source>
</evidence>
<evidence type="ECO:0000256" key="7">
    <source>
        <dbReference type="ARBA" id="ARBA00022723"/>
    </source>
</evidence>
<accession>A0A0F8ZQ85</accession>
<dbReference type="InterPro" id="IPR032828">
    <property type="entry name" value="PolyA_RNA-bd"/>
</dbReference>
<keyword evidence="7" id="KW-0479">Metal-binding</keyword>
<evidence type="ECO:0000256" key="10">
    <source>
        <dbReference type="ARBA" id="ARBA00022884"/>
    </source>
</evidence>
<dbReference type="GO" id="GO:0016779">
    <property type="term" value="F:nucleotidyltransferase activity"/>
    <property type="evidence" value="ECO:0007669"/>
    <property type="project" value="UniProtKB-KW"/>
</dbReference>
<evidence type="ECO:0000259" key="13">
    <source>
        <dbReference type="Pfam" id="PF12627"/>
    </source>
</evidence>
<feature type="non-terminal residue" evidence="14">
    <location>
        <position position="386"/>
    </location>
</feature>
<name>A0A0F8ZQ85_9ZZZZ</name>
<dbReference type="AlphaFoldDB" id="A0A0F8ZQ85"/>
<evidence type="ECO:0000256" key="1">
    <source>
        <dbReference type="ARBA" id="ARBA00001946"/>
    </source>
</evidence>
<dbReference type="GO" id="GO:0046872">
    <property type="term" value="F:metal ion binding"/>
    <property type="evidence" value="ECO:0007669"/>
    <property type="project" value="UniProtKB-KW"/>
</dbReference>
<dbReference type="GO" id="GO:0000049">
    <property type="term" value="F:tRNA binding"/>
    <property type="evidence" value="ECO:0007669"/>
    <property type="project" value="UniProtKB-KW"/>
</dbReference>
<dbReference type="NCBIfam" id="TIGR00277">
    <property type="entry name" value="HDIG"/>
    <property type="match status" value="1"/>
</dbReference>
<evidence type="ECO:0000259" key="11">
    <source>
        <dbReference type="Pfam" id="PF01743"/>
    </source>
</evidence>
<dbReference type="Gene3D" id="1.10.3090.10">
    <property type="entry name" value="cca-adding enzyme, domain 2"/>
    <property type="match status" value="1"/>
</dbReference>
<dbReference type="PANTHER" id="PTHR47545">
    <property type="entry name" value="MULTIFUNCTIONAL CCA PROTEIN"/>
    <property type="match status" value="1"/>
</dbReference>
<evidence type="ECO:0000256" key="2">
    <source>
        <dbReference type="ARBA" id="ARBA00007265"/>
    </source>
</evidence>
<keyword evidence="5" id="KW-0819">tRNA processing</keyword>
<evidence type="ECO:0000256" key="6">
    <source>
        <dbReference type="ARBA" id="ARBA00022695"/>
    </source>
</evidence>
<dbReference type="PANTHER" id="PTHR47545:SF2">
    <property type="entry name" value="CC-ADDING TRNA NUCLEOTIDYLTRANSFERASE"/>
    <property type="match status" value="1"/>
</dbReference>
<evidence type="ECO:0000256" key="8">
    <source>
        <dbReference type="ARBA" id="ARBA00022741"/>
    </source>
</evidence>
<evidence type="ECO:0000256" key="9">
    <source>
        <dbReference type="ARBA" id="ARBA00022842"/>
    </source>
</evidence>
<comment type="caution">
    <text evidence="14">The sequence shown here is derived from an EMBL/GenBank/DDBJ whole genome shotgun (WGS) entry which is preliminary data.</text>
</comment>
<comment type="cofactor">
    <cofactor evidence="1">
        <name>Mg(2+)</name>
        <dbReference type="ChEBI" id="CHEBI:18420"/>
    </cofactor>
</comment>
<dbReference type="Gene3D" id="3.30.460.10">
    <property type="entry name" value="Beta Polymerase, domain 2"/>
    <property type="match status" value="1"/>
</dbReference>
<sequence length="386" mass="43978">MKSKILTLFKTAHLKPYLCGGTARDLYMGENPFGWDVCVHSTLQDLRKKFKTSLINVDEYNHKITLSLDGTVIHVYPLKKISLINTYYNYDYTDSLEIDSNSRDFTINGLYYDIEADTFLDFHEGKQDIANKIIRFIGNSRDRILESKARLLRAPVLATILGAGWNIDYESSEAIKEMHLRLVPVNQKQINPELINLLTRSKFPSKAFNLMRSLKLLENFFPELDNCIGIEQSNKAIGLELYQHIMYAVDSIKLESDNLLVLKLAALLHDIGKPYTKITTDTGIHFYNHENVGAYLADRIMARWGISRNTVSQVILLIVNHLFDASPRKSDASIKKLIAKVGPKHINSLIDLRVADRLGTGRKNISMDKVEQLRKKIKILLPAMVA</sequence>
<evidence type="ECO:0000256" key="3">
    <source>
        <dbReference type="ARBA" id="ARBA00022555"/>
    </source>
</evidence>
<keyword evidence="8" id="KW-0547">Nucleotide-binding</keyword>
<dbReference type="InterPro" id="IPR006675">
    <property type="entry name" value="HDIG_dom"/>
</dbReference>
<evidence type="ECO:0000259" key="12">
    <source>
        <dbReference type="Pfam" id="PF01966"/>
    </source>
</evidence>
<gene>
    <name evidence="14" type="ORF">LCGC14_2745880</name>
</gene>
<dbReference type="InterPro" id="IPR002646">
    <property type="entry name" value="PolA_pol_head_dom"/>
</dbReference>
<dbReference type="InterPro" id="IPR050124">
    <property type="entry name" value="tRNA_CCA-adding_enzyme"/>
</dbReference>
<feature type="domain" description="tRNA nucleotidyltransferase/poly(A) polymerase RNA and SrmB- binding" evidence="13">
    <location>
        <begin position="166"/>
        <end position="226"/>
    </location>
</feature>
<keyword evidence="6" id="KW-0548">Nucleotidyltransferase</keyword>
<dbReference type="InterPro" id="IPR043519">
    <property type="entry name" value="NT_sf"/>
</dbReference>
<keyword evidence="4" id="KW-0808">Transferase</keyword>
<dbReference type="CDD" id="cd00077">
    <property type="entry name" value="HDc"/>
    <property type="match status" value="1"/>
</dbReference>
<organism evidence="14">
    <name type="scientific">marine sediment metagenome</name>
    <dbReference type="NCBI Taxonomy" id="412755"/>
    <lineage>
        <taxon>unclassified sequences</taxon>
        <taxon>metagenomes</taxon>
        <taxon>ecological metagenomes</taxon>
    </lineage>
</organism>
<protein>
    <recommendedName>
        <fullName evidence="15">HD domain-containing protein</fullName>
    </recommendedName>
</protein>
<dbReference type="GO" id="GO:0008033">
    <property type="term" value="P:tRNA processing"/>
    <property type="evidence" value="ECO:0007669"/>
    <property type="project" value="UniProtKB-KW"/>
</dbReference>
<feature type="domain" description="HD" evidence="12">
    <location>
        <begin position="252"/>
        <end position="358"/>
    </location>
</feature>
<keyword evidence="9" id="KW-0460">Magnesium</keyword>
<proteinExistence type="inferred from homology"/>
<dbReference type="Pfam" id="PF01966">
    <property type="entry name" value="HD"/>
    <property type="match status" value="1"/>
</dbReference>
<dbReference type="InterPro" id="IPR006674">
    <property type="entry name" value="HD_domain"/>
</dbReference>
<dbReference type="SUPFAM" id="SSF81301">
    <property type="entry name" value="Nucleotidyltransferase"/>
    <property type="match status" value="1"/>
</dbReference>
<keyword evidence="10" id="KW-0694">RNA-binding</keyword>
<feature type="domain" description="Poly A polymerase head" evidence="11">
    <location>
        <begin position="17"/>
        <end position="135"/>
    </location>
</feature>
<dbReference type="SUPFAM" id="SSF81891">
    <property type="entry name" value="Poly A polymerase C-terminal region-like"/>
    <property type="match status" value="1"/>
</dbReference>
<evidence type="ECO:0008006" key="15">
    <source>
        <dbReference type="Google" id="ProtNLM"/>
    </source>
</evidence>
<dbReference type="InterPro" id="IPR003607">
    <property type="entry name" value="HD/PDEase_dom"/>
</dbReference>
<dbReference type="GO" id="GO:0000166">
    <property type="term" value="F:nucleotide binding"/>
    <property type="evidence" value="ECO:0007669"/>
    <property type="project" value="UniProtKB-KW"/>
</dbReference>
<dbReference type="Pfam" id="PF01743">
    <property type="entry name" value="PolyA_pol"/>
    <property type="match status" value="1"/>
</dbReference>
<comment type="similarity">
    <text evidence="2">Belongs to the tRNA nucleotidyltransferase/poly(A) polymerase family.</text>
</comment>
<dbReference type="Pfam" id="PF12627">
    <property type="entry name" value="PolyA_pol_RNAbd"/>
    <property type="match status" value="1"/>
</dbReference>
<evidence type="ECO:0000313" key="14">
    <source>
        <dbReference type="EMBL" id="KKK88170.1"/>
    </source>
</evidence>
<keyword evidence="3" id="KW-0820">tRNA-binding</keyword>
<dbReference type="EMBL" id="LAZR01050077">
    <property type="protein sequence ID" value="KKK88170.1"/>
    <property type="molecule type" value="Genomic_DNA"/>
</dbReference>
<evidence type="ECO:0000256" key="5">
    <source>
        <dbReference type="ARBA" id="ARBA00022694"/>
    </source>
</evidence>